<dbReference type="RefSeq" id="WP_047780923.1">
    <property type="nucleotide sequence ID" value="NZ_FOLW01000006.1"/>
</dbReference>
<feature type="transmembrane region" description="Helical" evidence="8">
    <location>
        <begin position="324"/>
        <end position="346"/>
    </location>
</feature>
<protein>
    <recommendedName>
        <fullName evidence="8">Putative multidrug resistance protein MdtD</fullName>
    </recommendedName>
</protein>
<evidence type="ECO:0000256" key="6">
    <source>
        <dbReference type="ARBA" id="ARBA00022989"/>
    </source>
</evidence>
<dbReference type="GO" id="GO:0022857">
    <property type="term" value="F:transmembrane transporter activity"/>
    <property type="evidence" value="ECO:0007669"/>
    <property type="project" value="UniProtKB-UniRule"/>
</dbReference>
<evidence type="ECO:0000256" key="3">
    <source>
        <dbReference type="ARBA" id="ARBA00022475"/>
    </source>
</evidence>
<dbReference type="HAMAP" id="MF_01577">
    <property type="entry name" value="MFS_MdtD"/>
    <property type="match status" value="1"/>
</dbReference>
<keyword evidence="6 8" id="KW-1133">Transmembrane helix</keyword>
<dbReference type="PANTHER" id="PTHR42718">
    <property type="entry name" value="MAJOR FACILITATOR SUPERFAMILY MULTIDRUG TRANSPORTER MFSC"/>
    <property type="match status" value="1"/>
</dbReference>
<evidence type="ECO:0000256" key="5">
    <source>
        <dbReference type="ARBA" id="ARBA00022692"/>
    </source>
</evidence>
<feature type="transmembrane region" description="Helical" evidence="8">
    <location>
        <begin position="163"/>
        <end position="185"/>
    </location>
</feature>
<accession>A0AAJ4WBG5</accession>
<keyword evidence="2 8" id="KW-0813">Transport</keyword>
<evidence type="ECO:0000256" key="1">
    <source>
        <dbReference type="ARBA" id="ARBA00004429"/>
    </source>
</evidence>
<feature type="transmembrane region" description="Helical" evidence="8">
    <location>
        <begin position="197"/>
        <end position="214"/>
    </location>
</feature>
<feature type="transmembrane region" description="Helical" evidence="8">
    <location>
        <begin position="135"/>
        <end position="157"/>
    </location>
</feature>
<keyword evidence="7 8" id="KW-0472">Membrane</keyword>
<proteinExistence type="inferred from homology"/>
<feature type="transmembrane region" description="Helical" evidence="8">
    <location>
        <begin position="256"/>
        <end position="275"/>
    </location>
</feature>
<dbReference type="Gene3D" id="1.20.1250.20">
    <property type="entry name" value="MFS general substrate transporter like domains"/>
    <property type="match status" value="1"/>
</dbReference>
<gene>
    <name evidence="8" type="primary">mdtD</name>
    <name evidence="10" type="ORF">SAMN02745723_106123</name>
</gene>
<dbReference type="InterPro" id="IPR020846">
    <property type="entry name" value="MFS_dom"/>
</dbReference>
<dbReference type="AlphaFoldDB" id="A0AAJ4WBG5"/>
<feature type="transmembrane region" description="Helical" evidence="8">
    <location>
        <begin position="431"/>
        <end position="451"/>
    </location>
</feature>
<feature type="transmembrane region" description="Helical" evidence="8">
    <location>
        <begin position="287"/>
        <end position="312"/>
    </location>
</feature>
<dbReference type="Gene3D" id="1.20.1720.10">
    <property type="entry name" value="Multidrug resistance protein D"/>
    <property type="match status" value="1"/>
</dbReference>
<dbReference type="Proteomes" id="UP000226420">
    <property type="component" value="Unassembled WGS sequence"/>
</dbReference>
<feature type="transmembrane region" description="Helical" evidence="8">
    <location>
        <begin position="106"/>
        <end position="123"/>
    </location>
</feature>
<evidence type="ECO:0000313" key="11">
    <source>
        <dbReference type="Proteomes" id="UP000226420"/>
    </source>
</evidence>
<feature type="transmembrane region" description="Helical" evidence="8">
    <location>
        <begin position="393"/>
        <end position="419"/>
    </location>
</feature>
<dbReference type="EMBL" id="FOLW01000006">
    <property type="protein sequence ID" value="SFC98147.1"/>
    <property type="molecule type" value="Genomic_DNA"/>
</dbReference>
<feature type="transmembrane region" description="Helical" evidence="8">
    <location>
        <begin position="76"/>
        <end position="94"/>
    </location>
</feature>
<sequence length="473" mass="51146">MKNSTTGVRWQLWIVALGFFMQSLDTTILNTALPSMAQSLNESPLQMQSVIVAYILTVAVGLPASGWLADRIGVKWVFLSAIVLFTLGSLLCAQSETLAELVRSRVIQGIGGAMMVPVGRLTVMKIVPREQYMAAMTFVTLPGQVGPLMGPALGGFLVEYASWHWIFLINIPVGIIGVLATLYFMPNYKMPPRPFDLIGFGLLAIGMATITLSLDGHAGLGLAPATILLLCACGISALGIYWLYARRAKAPLFNLAMFKIPTFSLGLSGSLLARIGSGMMPFMTPLFLQVGLGFTPLNAGLMMIPMIIGSMCIKRLVVQIVNRFGYRAVLSIATLVLPVITLLIPIAGILGWYWLLPFILFFLGVTNAVRFSTMNTLTLKDLPDELASGGNSLLSMVMQLSMSLGVSIAGILLGVFSVHQINVGSTDIQMAFLYTYLCIGLLMLIPTLVFARVPKDEAKNLTLGSRRKKDKNA</sequence>
<dbReference type="NCBIfam" id="NF007799">
    <property type="entry name" value="PRK10504.1"/>
    <property type="match status" value="1"/>
</dbReference>
<dbReference type="SUPFAM" id="SSF103473">
    <property type="entry name" value="MFS general substrate transporter"/>
    <property type="match status" value="1"/>
</dbReference>
<feature type="transmembrane region" description="Helical" evidence="8">
    <location>
        <begin position="220"/>
        <end position="244"/>
    </location>
</feature>
<dbReference type="PRINTS" id="PR01036">
    <property type="entry name" value="TCRTETB"/>
</dbReference>
<evidence type="ECO:0000256" key="8">
    <source>
        <dbReference type="HAMAP-Rule" id="MF_01577"/>
    </source>
</evidence>
<keyword evidence="5 8" id="KW-0812">Transmembrane</keyword>
<dbReference type="Pfam" id="PF07690">
    <property type="entry name" value="MFS_1"/>
    <property type="match status" value="1"/>
</dbReference>
<dbReference type="GO" id="GO:0005886">
    <property type="term" value="C:plasma membrane"/>
    <property type="evidence" value="ECO:0007669"/>
    <property type="project" value="UniProtKB-SubCell"/>
</dbReference>
<evidence type="ECO:0000259" key="9">
    <source>
        <dbReference type="PROSITE" id="PS50850"/>
    </source>
</evidence>
<feature type="domain" description="Major facilitator superfamily (MFS) profile" evidence="9">
    <location>
        <begin position="11"/>
        <end position="458"/>
    </location>
</feature>
<comment type="subcellular location">
    <subcellularLocation>
        <location evidence="1">Cell inner membrane</location>
        <topology evidence="1">Multi-pass membrane protein</topology>
    </subcellularLocation>
    <subcellularLocation>
        <location evidence="8">Cell membrane</location>
        <topology evidence="8">Multi-pass membrane protein</topology>
    </subcellularLocation>
</comment>
<dbReference type="InterPro" id="IPR023721">
    <property type="entry name" value="Multi-R_MdtD"/>
</dbReference>
<evidence type="ECO:0000256" key="7">
    <source>
        <dbReference type="ARBA" id="ARBA00023136"/>
    </source>
</evidence>
<dbReference type="InterPro" id="IPR036259">
    <property type="entry name" value="MFS_trans_sf"/>
</dbReference>
<reference evidence="10 11" key="1">
    <citation type="submission" date="2016-10" db="EMBL/GenBank/DDBJ databases">
        <authorList>
            <person name="Varghese N."/>
            <person name="Submissions S."/>
        </authorList>
    </citation>
    <scope>NUCLEOTIDE SEQUENCE [LARGE SCALE GENOMIC DNA]</scope>
    <source>
        <strain evidence="10 11">DSM 5563</strain>
    </source>
</reference>
<keyword evidence="3 8" id="KW-1003">Cell membrane</keyword>
<feature type="transmembrane region" description="Helical" evidence="8">
    <location>
        <begin position="12"/>
        <end position="33"/>
    </location>
</feature>
<name>A0AAJ4WBG5_9GAMM</name>
<dbReference type="FunFam" id="1.20.1250.20:FF:000021">
    <property type="entry name" value="Putative multidrug resistance protein MdtD"/>
    <property type="match status" value="1"/>
</dbReference>
<organism evidence="10 11">
    <name type="scientific">Pragia fontium DSM 5563 = ATCC 49100</name>
    <dbReference type="NCBI Taxonomy" id="1122977"/>
    <lineage>
        <taxon>Bacteria</taxon>
        <taxon>Pseudomonadati</taxon>
        <taxon>Pseudomonadota</taxon>
        <taxon>Gammaproteobacteria</taxon>
        <taxon>Enterobacterales</taxon>
        <taxon>Budviciaceae</taxon>
        <taxon>Pragia</taxon>
    </lineage>
</organism>
<comment type="similarity">
    <text evidence="8">Belongs to the major facilitator superfamily. TCR/Tet family.</text>
</comment>
<dbReference type="CDD" id="cd17503">
    <property type="entry name" value="MFS_LmrB_MDR_like"/>
    <property type="match status" value="1"/>
</dbReference>
<dbReference type="PROSITE" id="PS50850">
    <property type="entry name" value="MFS"/>
    <property type="match status" value="1"/>
</dbReference>
<dbReference type="FunFam" id="1.20.1720.10:FF:000001">
    <property type="entry name" value="Putative multidrug resistance protein MdtD"/>
    <property type="match status" value="1"/>
</dbReference>
<evidence type="ECO:0000256" key="2">
    <source>
        <dbReference type="ARBA" id="ARBA00022448"/>
    </source>
</evidence>
<feature type="transmembrane region" description="Helical" evidence="8">
    <location>
        <begin position="45"/>
        <end position="69"/>
    </location>
</feature>
<evidence type="ECO:0000313" key="10">
    <source>
        <dbReference type="EMBL" id="SFC98147.1"/>
    </source>
</evidence>
<keyword evidence="4" id="KW-0997">Cell inner membrane</keyword>
<comment type="caution">
    <text evidence="10">The sequence shown here is derived from an EMBL/GenBank/DDBJ whole genome shotgun (WGS) entry which is preliminary data.</text>
</comment>
<evidence type="ECO:0000256" key="4">
    <source>
        <dbReference type="ARBA" id="ARBA00022519"/>
    </source>
</evidence>
<dbReference type="InterPro" id="IPR011701">
    <property type="entry name" value="MFS"/>
</dbReference>
<feature type="transmembrane region" description="Helical" evidence="8">
    <location>
        <begin position="352"/>
        <end position="372"/>
    </location>
</feature>
<dbReference type="PANTHER" id="PTHR42718:SF46">
    <property type="entry name" value="BLR6921 PROTEIN"/>
    <property type="match status" value="1"/>
</dbReference>